<gene>
    <name evidence="14" type="primary">vpr</name>
    <name evidence="14" type="ORF">GCM10007416_31090</name>
</gene>
<feature type="signal peptide" evidence="10">
    <location>
        <begin position="1"/>
        <end position="27"/>
    </location>
</feature>
<evidence type="ECO:0000256" key="5">
    <source>
        <dbReference type="ARBA" id="ARBA00022729"/>
    </source>
</evidence>
<dbReference type="SUPFAM" id="SSF52743">
    <property type="entry name" value="Subtilisin-like"/>
    <property type="match status" value="1"/>
</dbReference>
<dbReference type="Pfam" id="PF05922">
    <property type="entry name" value="Inhibitor_I9"/>
    <property type="match status" value="1"/>
</dbReference>
<dbReference type="RefSeq" id="WP_188433432.1">
    <property type="nucleotide sequence ID" value="NZ_BMEX01000019.1"/>
</dbReference>
<feature type="active site" description="Charge relay system" evidence="8">
    <location>
        <position position="179"/>
    </location>
</feature>
<sequence length="713" mass="75143">MRKVSRGWMLAFLLVLVLTITALPVQAQINTDGKATPTKSDGDYYFVELEDDPVATYDGDVKGYEATQVEGQKKLSMKNNDVKRYQNFLSKKRSNYKSWLKEKSSKAKVVEEYSVTLNGVAVKADGINPDILRKGPGVKKVVKSLKYKPAMNRSHSIIQDKPLWKMGYKGEGIKVAVIDSGIDQNHPFLTDKSLNMPEGYPKVPEDKPEWKKYTTNKVIAAKVFSPDPDVTPEAIGSHGTHVAGTIAGVEGYKDPSGAAESPLSGVAPKAYLGNYNVFPCDDCSAESIHIAAAVEAAVKDGMDVANLSLGGEAEPGFDLLAEIVNAATDAGMTVVIAAGNEGPGSMTIGSPGTADKVITVGAVTNGHFIGTPIQVNVDGEERTLPVATSDPGGMIREKVEAPLQVVADDDGKACSGISADLTGKLAVIKRGDCTFTEKGLAAQEKGAVGVVLINNSDGDPSGMSVEESVTIPMVMVSLSDGDWILSGNDVSAMLDPSGIREFPSDNDSLVADFSSRGPTVNYTLKPDVAAVGANVYSSVVGGGLSSYNGTSMATPHVAGAAALLKQARPSWTPQDIKAALMATAQDPKGEAGPLDVGAGIINVHKALNPAATASPASLSFGLVNKTGKNNKKTYKVTLKNTTSKIQIYTISTDKKLVKSNKSILILGKGKSGTFEVTALGNGKTVGEDYQGYINIATVSKQKVRIPFHYRVVK</sequence>
<dbReference type="PROSITE" id="PS00137">
    <property type="entry name" value="SUBTILASE_HIS"/>
    <property type="match status" value="1"/>
</dbReference>
<dbReference type="InterPro" id="IPR003137">
    <property type="entry name" value="PA_domain"/>
</dbReference>
<protein>
    <submittedName>
        <fullName evidence="14">Minor extracellular protease vpr</fullName>
    </submittedName>
</protein>
<dbReference type="InterPro" id="IPR023827">
    <property type="entry name" value="Peptidase_S8_Asp-AS"/>
</dbReference>
<dbReference type="PROSITE" id="PS00138">
    <property type="entry name" value="SUBTILASE_SER"/>
    <property type="match status" value="1"/>
</dbReference>
<evidence type="ECO:0000256" key="8">
    <source>
        <dbReference type="PROSITE-ProRule" id="PRU01240"/>
    </source>
</evidence>
<feature type="active site" description="Charge relay system" evidence="8">
    <location>
        <position position="551"/>
    </location>
</feature>
<comment type="caution">
    <text evidence="14">The sequence shown here is derived from an EMBL/GenBank/DDBJ whole genome shotgun (WGS) entry which is preliminary data.</text>
</comment>
<evidence type="ECO:0000313" key="15">
    <source>
        <dbReference type="Proteomes" id="UP000617979"/>
    </source>
</evidence>
<dbReference type="Gene3D" id="3.50.30.30">
    <property type="match status" value="1"/>
</dbReference>
<dbReference type="GO" id="GO:0008233">
    <property type="term" value="F:peptidase activity"/>
    <property type="evidence" value="ECO:0007669"/>
    <property type="project" value="UniProtKB-KW"/>
</dbReference>
<feature type="chain" id="PRO_5046069707" evidence="10">
    <location>
        <begin position="28"/>
        <end position="713"/>
    </location>
</feature>
<dbReference type="CDD" id="cd07474">
    <property type="entry name" value="Peptidases_S8_subtilisin_Vpr-like"/>
    <property type="match status" value="1"/>
</dbReference>
<feature type="domain" description="Inhibitor I9" evidence="13">
    <location>
        <begin position="79"/>
        <end position="148"/>
    </location>
</feature>
<evidence type="ECO:0000259" key="13">
    <source>
        <dbReference type="Pfam" id="PF05922"/>
    </source>
</evidence>
<evidence type="ECO:0000256" key="10">
    <source>
        <dbReference type="SAM" id="SignalP"/>
    </source>
</evidence>
<reference evidence="15" key="1">
    <citation type="journal article" date="2019" name="Int. J. Syst. Evol. Microbiol.">
        <title>The Global Catalogue of Microorganisms (GCM) 10K type strain sequencing project: providing services to taxonomists for standard genome sequencing and annotation.</title>
        <authorList>
            <consortium name="The Broad Institute Genomics Platform"/>
            <consortium name="The Broad Institute Genome Sequencing Center for Infectious Disease"/>
            <person name="Wu L."/>
            <person name="Ma J."/>
        </authorList>
    </citation>
    <scope>NUCLEOTIDE SEQUENCE [LARGE SCALE GENOMIC DNA]</scope>
    <source>
        <strain evidence="15">CGMCC 1.12404</strain>
    </source>
</reference>
<dbReference type="Gene3D" id="3.40.50.200">
    <property type="entry name" value="Peptidase S8/S53 domain"/>
    <property type="match status" value="1"/>
</dbReference>
<evidence type="ECO:0000313" key="14">
    <source>
        <dbReference type="EMBL" id="GGA55661.1"/>
    </source>
</evidence>
<feature type="domain" description="PA" evidence="12">
    <location>
        <begin position="401"/>
        <end position="484"/>
    </location>
</feature>
<organism evidence="14 15">
    <name type="scientific">Kroppenstedtia guangzhouensis</name>
    <dbReference type="NCBI Taxonomy" id="1274356"/>
    <lineage>
        <taxon>Bacteria</taxon>
        <taxon>Bacillati</taxon>
        <taxon>Bacillota</taxon>
        <taxon>Bacilli</taxon>
        <taxon>Bacillales</taxon>
        <taxon>Thermoactinomycetaceae</taxon>
        <taxon>Kroppenstedtia</taxon>
    </lineage>
</organism>
<dbReference type="PROSITE" id="PS00136">
    <property type="entry name" value="SUBTILASE_ASP"/>
    <property type="match status" value="1"/>
</dbReference>
<dbReference type="SUPFAM" id="SSF52025">
    <property type="entry name" value="PA domain"/>
    <property type="match status" value="1"/>
</dbReference>
<dbReference type="GO" id="GO:0006508">
    <property type="term" value="P:proteolysis"/>
    <property type="evidence" value="ECO:0007669"/>
    <property type="project" value="UniProtKB-KW"/>
</dbReference>
<dbReference type="InterPro" id="IPR023828">
    <property type="entry name" value="Peptidase_S8_Ser-AS"/>
</dbReference>
<dbReference type="InterPro" id="IPR050131">
    <property type="entry name" value="Peptidase_S8_subtilisin-like"/>
</dbReference>
<keyword evidence="15" id="KW-1185">Reference proteome</keyword>
<dbReference type="Pfam" id="PF00082">
    <property type="entry name" value="Peptidase_S8"/>
    <property type="match status" value="1"/>
</dbReference>
<accession>A0ABQ1H2M3</accession>
<evidence type="ECO:0000256" key="4">
    <source>
        <dbReference type="ARBA" id="ARBA00022670"/>
    </source>
</evidence>
<dbReference type="InterPro" id="IPR036852">
    <property type="entry name" value="Peptidase_S8/S53_dom_sf"/>
</dbReference>
<dbReference type="InterPro" id="IPR046450">
    <property type="entry name" value="PA_dom_sf"/>
</dbReference>
<evidence type="ECO:0000256" key="2">
    <source>
        <dbReference type="ARBA" id="ARBA00022512"/>
    </source>
</evidence>
<keyword evidence="4 8" id="KW-0645">Protease</keyword>
<dbReference type="PRINTS" id="PR00723">
    <property type="entry name" value="SUBTILISIN"/>
</dbReference>
<dbReference type="PANTHER" id="PTHR43806">
    <property type="entry name" value="PEPTIDASE S8"/>
    <property type="match status" value="1"/>
</dbReference>
<feature type="domain" description="Peptidase S8/S53" evidence="11">
    <location>
        <begin position="170"/>
        <end position="590"/>
    </location>
</feature>
<evidence type="ECO:0000259" key="11">
    <source>
        <dbReference type="Pfam" id="PF00082"/>
    </source>
</evidence>
<dbReference type="InterPro" id="IPR015500">
    <property type="entry name" value="Peptidase_S8_subtilisin-rel"/>
</dbReference>
<evidence type="ECO:0000256" key="6">
    <source>
        <dbReference type="ARBA" id="ARBA00022801"/>
    </source>
</evidence>
<dbReference type="InterPro" id="IPR000209">
    <property type="entry name" value="Peptidase_S8/S53_dom"/>
</dbReference>
<dbReference type="PROSITE" id="PS51892">
    <property type="entry name" value="SUBTILASE"/>
    <property type="match status" value="1"/>
</dbReference>
<keyword evidence="6 8" id="KW-0378">Hydrolase</keyword>
<keyword evidence="5 10" id="KW-0732">Signal</keyword>
<keyword evidence="2" id="KW-0134">Cell wall</keyword>
<keyword evidence="7 8" id="KW-0720">Serine protease</keyword>
<evidence type="ECO:0000256" key="3">
    <source>
        <dbReference type="ARBA" id="ARBA00022525"/>
    </source>
</evidence>
<keyword evidence="3" id="KW-0964">Secreted</keyword>
<dbReference type="InterPro" id="IPR034213">
    <property type="entry name" value="S8_Vpr-like"/>
</dbReference>
<dbReference type="EMBL" id="BMEX01000019">
    <property type="protein sequence ID" value="GGA55661.1"/>
    <property type="molecule type" value="Genomic_DNA"/>
</dbReference>
<proteinExistence type="inferred from homology"/>
<dbReference type="Pfam" id="PF02225">
    <property type="entry name" value="PA"/>
    <property type="match status" value="1"/>
</dbReference>
<dbReference type="InterPro" id="IPR022398">
    <property type="entry name" value="Peptidase_S8_His-AS"/>
</dbReference>
<comment type="similarity">
    <text evidence="1 8 9">Belongs to the peptidase S8 family.</text>
</comment>
<dbReference type="PANTHER" id="PTHR43806:SF65">
    <property type="entry name" value="SERINE PROTEASE APRX"/>
    <property type="match status" value="1"/>
</dbReference>
<feature type="active site" description="Charge relay system" evidence="8">
    <location>
        <position position="238"/>
    </location>
</feature>
<evidence type="ECO:0000259" key="12">
    <source>
        <dbReference type="Pfam" id="PF02225"/>
    </source>
</evidence>
<evidence type="ECO:0000256" key="9">
    <source>
        <dbReference type="RuleBase" id="RU003355"/>
    </source>
</evidence>
<dbReference type="InterPro" id="IPR010259">
    <property type="entry name" value="S8pro/Inhibitor_I9"/>
</dbReference>
<dbReference type="Proteomes" id="UP000617979">
    <property type="component" value="Unassembled WGS sequence"/>
</dbReference>
<name>A0ABQ1H2M3_9BACL</name>
<evidence type="ECO:0000256" key="7">
    <source>
        <dbReference type="ARBA" id="ARBA00022825"/>
    </source>
</evidence>
<evidence type="ECO:0000256" key="1">
    <source>
        <dbReference type="ARBA" id="ARBA00011073"/>
    </source>
</evidence>